<keyword evidence="6" id="KW-1015">Disulfide bond</keyword>
<name>A0AAV1GA03_XYRNO</name>
<protein>
    <submittedName>
        <fullName evidence="9">Protein AMBP-like isoform X2</fullName>
    </submittedName>
</protein>
<dbReference type="PANTHER" id="PTHR46676:SF1">
    <property type="entry name" value="PROTEIN AMBP"/>
    <property type="match status" value="1"/>
</dbReference>
<keyword evidence="4 7" id="KW-0732">Signal</keyword>
<evidence type="ECO:0000256" key="4">
    <source>
        <dbReference type="ARBA" id="ARBA00022729"/>
    </source>
</evidence>
<evidence type="ECO:0000256" key="1">
    <source>
        <dbReference type="ARBA" id="ARBA00004613"/>
    </source>
</evidence>
<evidence type="ECO:0000256" key="3">
    <source>
        <dbReference type="ARBA" id="ARBA00022690"/>
    </source>
</evidence>
<comment type="subcellular location">
    <subcellularLocation>
        <location evidence="1">Secreted</location>
    </subcellularLocation>
</comment>
<reference evidence="9" key="1">
    <citation type="submission" date="2023-08" db="EMBL/GenBank/DDBJ databases">
        <authorList>
            <person name="Alioto T."/>
            <person name="Alioto T."/>
            <person name="Gomez Garrido J."/>
        </authorList>
    </citation>
    <scope>NUCLEOTIDE SEQUENCE</scope>
</reference>
<keyword evidence="5" id="KW-0722">Serine protease inhibitor</keyword>
<dbReference type="EMBL" id="OY660876">
    <property type="protein sequence ID" value="CAJ1070882.1"/>
    <property type="molecule type" value="Genomic_DNA"/>
</dbReference>
<keyword evidence="2" id="KW-0964">Secreted</keyword>
<feature type="chain" id="PRO_5043382003" evidence="7">
    <location>
        <begin position="21"/>
        <end position="201"/>
    </location>
</feature>
<evidence type="ECO:0000256" key="7">
    <source>
        <dbReference type="SAM" id="SignalP"/>
    </source>
</evidence>
<keyword evidence="3" id="KW-0646">Protease inhibitor</keyword>
<dbReference type="Pfam" id="PF00061">
    <property type="entry name" value="Lipocalin"/>
    <property type="match status" value="1"/>
</dbReference>
<dbReference type="SUPFAM" id="SSF50814">
    <property type="entry name" value="Lipocalins"/>
    <property type="match status" value="1"/>
</dbReference>
<dbReference type="Proteomes" id="UP001178508">
    <property type="component" value="Chromosome 13"/>
</dbReference>
<evidence type="ECO:0000313" key="10">
    <source>
        <dbReference type="Proteomes" id="UP001178508"/>
    </source>
</evidence>
<sequence>MRGVVCLLTLLVLKEVPVHPAPLPAAQDGFDVGSFMGRWYEAAVVSTCPHYMQRKRGNPVMVAMELQQISPEGNFTMTSSSSRNGLCMQTSTGYSSTDTPGRFFHHVARSGADVDSFVVHINYSDFALMIQLSTEKPSGTTTTMAKLFSRTQSVSPAVLHSFKSLVRQYGLSEADIVNQSKGECVPSEQVPKAITTQPQVK</sequence>
<evidence type="ECO:0000256" key="6">
    <source>
        <dbReference type="ARBA" id="ARBA00023157"/>
    </source>
</evidence>
<dbReference type="InterPro" id="IPR002968">
    <property type="entry name" value="A1-microglobln"/>
</dbReference>
<evidence type="ECO:0000256" key="2">
    <source>
        <dbReference type="ARBA" id="ARBA00022525"/>
    </source>
</evidence>
<evidence type="ECO:0000313" key="9">
    <source>
        <dbReference type="EMBL" id="CAJ1070882.1"/>
    </source>
</evidence>
<keyword evidence="10" id="KW-1185">Reference proteome</keyword>
<gene>
    <name evidence="9" type="ORF">XNOV1_A030606</name>
</gene>
<organism evidence="9 10">
    <name type="scientific">Xyrichtys novacula</name>
    <name type="common">Pearly razorfish</name>
    <name type="synonym">Hemipteronotus novacula</name>
    <dbReference type="NCBI Taxonomy" id="13765"/>
    <lineage>
        <taxon>Eukaryota</taxon>
        <taxon>Metazoa</taxon>
        <taxon>Chordata</taxon>
        <taxon>Craniata</taxon>
        <taxon>Vertebrata</taxon>
        <taxon>Euteleostomi</taxon>
        <taxon>Actinopterygii</taxon>
        <taxon>Neopterygii</taxon>
        <taxon>Teleostei</taxon>
        <taxon>Neoteleostei</taxon>
        <taxon>Acanthomorphata</taxon>
        <taxon>Eupercaria</taxon>
        <taxon>Labriformes</taxon>
        <taxon>Labridae</taxon>
        <taxon>Xyrichtys</taxon>
    </lineage>
</organism>
<evidence type="ECO:0000259" key="8">
    <source>
        <dbReference type="Pfam" id="PF00061"/>
    </source>
</evidence>
<dbReference type="PANTHER" id="PTHR46676">
    <property type="entry name" value="PROTEIN AMBP"/>
    <property type="match status" value="1"/>
</dbReference>
<evidence type="ECO:0000256" key="5">
    <source>
        <dbReference type="ARBA" id="ARBA00022900"/>
    </source>
</evidence>
<dbReference type="AlphaFoldDB" id="A0AAV1GA03"/>
<dbReference type="PRINTS" id="PR01215">
    <property type="entry name" value="A1MCGLOBULIN"/>
</dbReference>
<dbReference type="InterPro" id="IPR029856">
    <property type="entry name" value="AMBP"/>
</dbReference>
<dbReference type="InterPro" id="IPR000566">
    <property type="entry name" value="Lipocln_cytosolic_FA-bd_dom"/>
</dbReference>
<dbReference type="Gene3D" id="2.40.128.20">
    <property type="match status" value="1"/>
</dbReference>
<proteinExistence type="predicted"/>
<accession>A0AAV1GA03</accession>
<dbReference type="GO" id="GO:0004867">
    <property type="term" value="F:serine-type endopeptidase inhibitor activity"/>
    <property type="evidence" value="ECO:0007669"/>
    <property type="project" value="UniProtKB-KW"/>
</dbReference>
<feature type="domain" description="Lipocalin/cytosolic fatty-acid binding" evidence="8">
    <location>
        <begin position="37"/>
        <end position="181"/>
    </location>
</feature>
<dbReference type="InterPro" id="IPR012674">
    <property type="entry name" value="Calycin"/>
</dbReference>
<dbReference type="GO" id="GO:0005576">
    <property type="term" value="C:extracellular region"/>
    <property type="evidence" value="ECO:0007669"/>
    <property type="project" value="UniProtKB-SubCell"/>
</dbReference>
<feature type="signal peptide" evidence="7">
    <location>
        <begin position="1"/>
        <end position="20"/>
    </location>
</feature>